<reference evidence="3" key="1">
    <citation type="submission" date="2024-07" db="EMBL/GenBank/DDBJ databases">
        <title>Two chromosome-level genome assemblies of Korean endemic species Abeliophyllum distichum and Forsythia ovata (Oleaceae).</title>
        <authorList>
            <person name="Jang H."/>
        </authorList>
    </citation>
    <scope>NUCLEOTIDE SEQUENCE [LARGE SCALE GENOMIC DNA]</scope>
</reference>
<sequence>MADVMSHEGDNHPRVSNGVSLEALTSRRFGKENGKRPLSIAFNNVEHTMQPIKNNAKYFTRLVGNQVRFTVPSCYPSWTEVPEEQWARLRSIIEVRETQQIQVTSSGASIDERAIAKEVLRERRGHVCGVRRVPKGTSPSFDSTAASNTPRRTSNQFSGDP</sequence>
<proteinExistence type="predicted"/>
<comment type="caution">
    <text evidence="2">The sequence shown here is derived from an EMBL/GenBank/DDBJ whole genome shotgun (WGS) entry which is preliminary data.</text>
</comment>
<organism evidence="2 3">
    <name type="scientific">Abeliophyllum distichum</name>
    <dbReference type="NCBI Taxonomy" id="126358"/>
    <lineage>
        <taxon>Eukaryota</taxon>
        <taxon>Viridiplantae</taxon>
        <taxon>Streptophyta</taxon>
        <taxon>Embryophyta</taxon>
        <taxon>Tracheophyta</taxon>
        <taxon>Spermatophyta</taxon>
        <taxon>Magnoliopsida</taxon>
        <taxon>eudicotyledons</taxon>
        <taxon>Gunneridae</taxon>
        <taxon>Pentapetalae</taxon>
        <taxon>asterids</taxon>
        <taxon>lamiids</taxon>
        <taxon>Lamiales</taxon>
        <taxon>Oleaceae</taxon>
        <taxon>Forsythieae</taxon>
        <taxon>Abeliophyllum</taxon>
    </lineage>
</organism>
<evidence type="ECO:0000313" key="2">
    <source>
        <dbReference type="EMBL" id="KAL2497392.1"/>
    </source>
</evidence>
<feature type="compositionally biased region" description="Polar residues" evidence="1">
    <location>
        <begin position="137"/>
        <end position="161"/>
    </location>
</feature>
<protein>
    <submittedName>
        <fullName evidence="2">Uncharacterized protein</fullName>
    </submittedName>
</protein>
<dbReference type="Proteomes" id="UP001604336">
    <property type="component" value="Unassembled WGS sequence"/>
</dbReference>
<evidence type="ECO:0000313" key="3">
    <source>
        <dbReference type="Proteomes" id="UP001604336"/>
    </source>
</evidence>
<feature type="region of interest" description="Disordered" evidence="1">
    <location>
        <begin position="131"/>
        <end position="161"/>
    </location>
</feature>
<name>A0ABD1SCG7_9LAMI</name>
<keyword evidence="3" id="KW-1185">Reference proteome</keyword>
<gene>
    <name evidence="2" type="ORF">Adt_22942</name>
</gene>
<dbReference type="EMBL" id="JBFOLK010000007">
    <property type="protein sequence ID" value="KAL2497392.1"/>
    <property type="molecule type" value="Genomic_DNA"/>
</dbReference>
<dbReference type="AlphaFoldDB" id="A0ABD1SCG7"/>
<evidence type="ECO:0000256" key="1">
    <source>
        <dbReference type="SAM" id="MobiDB-lite"/>
    </source>
</evidence>
<accession>A0ABD1SCG7</accession>